<dbReference type="PANTHER" id="PTHR41774:SF1">
    <property type="entry name" value="NGG1P INTERACTING FACTOR NIF3"/>
    <property type="match status" value="1"/>
</dbReference>
<name>A0A7C8RGR6_ORBOL</name>
<sequence>MTEIQRTVDESADYKLIFYAPVDSVNRIKEAIFEVGGGVLGGGKYTRCCFSSYGTGQFRAEVGALGGEVGVMSVREEVRVEVLCHGKKVTKAAVRALLHTHPLDVPAYEVYKTEFGFLPHQLIAQPEPEERLSWRPRTQEEEKMASEVSDQISKQFEGARLAARRQAADSSSPSAATTSSSISPQTVRANDGDNQKDGLSKGSKNEDLTAILDFLEKNTDKESKDGNTTTTSSSSS</sequence>
<dbReference type="InterPro" id="IPR015867">
    <property type="entry name" value="N-reg_PII/ATP_PRibTrfase_C"/>
</dbReference>
<feature type="compositionally biased region" description="Basic and acidic residues" evidence="2">
    <location>
        <begin position="214"/>
        <end position="225"/>
    </location>
</feature>
<dbReference type="EMBL" id="JAABOJ010000014">
    <property type="protein sequence ID" value="KAF3282052.1"/>
    <property type="molecule type" value="Genomic_DNA"/>
</dbReference>
<evidence type="ECO:0000256" key="2">
    <source>
        <dbReference type="SAM" id="MobiDB-lite"/>
    </source>
</evidence>
<comment type="caution">
    <text evidence="3">The sequence shown here is derived from an EMBL/GenBank/DDBJ whole genome shotgun (WGS) entry which is preliminary data.</text>
</comment>
<evidence type="ECO:0000313" key="3">
    <source>
        <dbReference type="EMBL" id="KAF3282052.1"/>
    </source>
</evidence>
<feature type="region of interest" description="Disordered" evidence="2">
    <location>
        <begin position="128"/>
        <end position="236"/>
    </location>
</feature>
<organism evidence="3 4">
    <name type="scientific">Orbilia oligospora</name>
    <name type="common">Nematode-trapping fungus</name>
    <name type="synonym">Arthrobotrys oligospora</name>
    <dbReference type="NCBI Taxonomy" id="2813651"/>
    <lineage>
        <taxon>Eukaryota</taxon>
        <taxon>Fungi</taxon>
        <taxon>Dikarya</taxon>
        <taxon>Ascomycota</taxon>
        <taxon>Pezizomycotina</taxon>
        <taxon>Orbiliomycetes</taxon>
        <taxon>Orbiliales</taxon>
        <taxon>Orbiliaceae</taxon>
        <taxon>Orbilia</taxon>
    </lineage>
</organism>
<dbReference type="Gene3D" id="3.30.70.120">
    <property type="match status" value="1"/>
</dbReference>
<feature type="compositionally biased region" description="Low complexity" evidence="2">
    <location>
        <begin position="164"/>
        <end position="185"/>
    </location>
</feature>
<proteinExistence type="predicted"/>
<feature type="compositionally biased region" description="Basic and acidic residues" evidence="2">
    <location>
        <begin position="190"/>
        <end position="207"/>
    </location>
</feature>
<dbReference type="PANTHER" id="PTHR41774">
    <property type="match status" value="1"/>
</dbReference>
<gene>
    <name evidence="3" type="ORF">TWF970_001994</name>
</gene>
<dbReference type="Proteomes" id="UP000474640">
    <property type="component" value="Unassembled WGS sequence"/>
</dbReference>
<reference evidence="3 4" key="1">
    <citation type="submission" date="2020-01" db="EMBL/GenBank/DDBJ databases">
        <authorList>
            <person name="Palmer J.M."/>
        </authorList>
    </citation>
    <scope>NUCLEOTIDE SEQUENCE [LARGE SCALE GENOMIC DNA]</scope>
    <source>
        <strain evidence="3 4">TWF970</strain>
    </source>
</reference>
<dbReference type="InterPro" id="IPR036069">
    <property type="entry name" value="DUF34/NIF3_sf"/>
</dbReference>
<accession>A0A7C8RGR6</accession>
<protein>
    <recommendedName>
        <fullName evidence="1">ATP phosphoribosyltransferase</fullName>
    </recommendedName>
</protein>
<evidence type="ECO:0000313" key="4">
    <source>
        <dbReference type="Proteomes" id="UP000474640"/>
    </source>
</evidence>
<dbReference type="OrthoDB" id="5398684at2759"/>
<feature type="compositionally biased region" description="Basic and acidic residues" evidence="2">
    <location>
        <begin position="128"/>
        <end position="145"/>
    </location>
</feature>
<dbReference type="AlphaFoldDB" id="A0A7C8RGR6"/>
<evidence type="ECO:0000256" key="1">
    <source>
        <dbReference type="ARBA" id="ARBA00020998"/>
    </source>
</evidence>
<dbReference type="SUPFAM" id="SSF102705">
    <property type="entry name" value="NIF3 (NGG1p interacting factor 3)-like"/>
    <property type="match status" value="1"/>
</dbReference>